<keyword evidence="1 3" id="KW-0378">Hydrolase</keyword>
<dbReference type="InterPro" id="IPR050266">
    <property type="entry name" value="AB_hydrolase_sf"/>
</dbReference>
<dbReference type="Proteomes" id="UP001595625">
    <property type="component" value="Unassembled WGS sequence"/>
</dbReference>
<keyword evidence="4" id="KW-1185">Reference proteome</keyword>
<dbReference type="EMBL" id="JBHRUJ010000017">
    <property type="protein sequence ID" value="MFC3212240.1"/>
    <property type="molecule type" value="Genomic_DNA"/>
</dbReference>
<dbReference type="Pfam" id="PF00561">
    <property type="entry name" value="Abhydrolase_1"/>
    <property type="match status" value="1"/>
</dbReference>
<evidence type="ECO:0000313" key="4">
    <source>
        <dbReference type="Proteomes" id="UP001595625"/>
    </source>
</evidence>
<comment type="caution">
    <text evidence="3">The sequence shown here is derived from an EMBL/GenBank/DDBJ whole genome shotgun (WGS) entry which is preliminary data.</text>
</comment>
<gene>
    <name evidence="3" type="ORF">ACFOEJ_14225</name>
</gene>
<evidence type="ECO:0000256" key="1">
    <source>
        <dbReference type="ARBA" id="ARBA00022801"/>
    </source>
</evidence>
<sequence length="273" mass="30777">MTNGKYIEVDPGVELFVQDVGSGDPLVLIPGWVFSAKAFASQVEHFSKTHRVIAIDPRSQGRSTMSLQGNDYITHGKDVTKVISELGLKDVTLLGWSFGCLTVWEYIRQNGTDNVKAAVIVDLSPKPLSRDDENDWVEGPLEEIAGAYTQNLRNPEGQRAFITEYATEVMVQRELTEDELQWIIEEALTTPYYIASNLFAAGMFSDYREEAKLLIEQVPTLTIAAEHWSETARSFMQRISPEARVEILGGHLMFWEHSDKFNEILEGFLKNDA</sequence>
<dbReference type="RefSeq" id="WP_117312774.1">
    <property type="nucleotide sequence ID" value="NZ_CAXIAC010000004.1"/>
</dbReference>
<feature type="domain" description="AB hydrolase-1" evidence="2">
    <location>
        <begin position="25"/>
        <end position="157"/>
    </location>
</feature>
<protein>
    <submittedName>
        <fullName evidence="3">Alpha/beta fold hydrolase</fullName>
    </submittedName>
</protein>
<dbReference type="PANTHER" id="PTHR43798:SF31">
    <property type="entry name" value="AB HYDROLASE SUPERFAMILY PROTEIN YCLE"/>
    <property type="match status" value="1"/>
</dbReference>
<organism evidence="3 4">
    <name type="scientific">Planomicrobium okeanokoites</name>
    <name type="common">Planococcus okeanokoites</name>
    <name type="synonym">Flavobacterium okeanokoites</name>
    <dbReference type="NCBI Taxonomy" id="244"/>
    <lineage>
        <taxon>Bacteria</taxon>
        <taxon>Bacillati</taxon>
        <taxon>Bacillota</taxon>
        <taxon>Bacilli</taxon>
        <taxon>Bacillales</taxon>
        <taxon>Caryophanaceae</taxon>
        <taxon>Planomicrobium</taxon>
    </lineage>
</organism>
<dbReference type="SUPFAM" id="SSF53474">
    <property type="entry name" value="alpha/beta-Hydrolases"/>
    <property type="match status" value="1"/>
</dbReference>
<dbReference type="PANTHER" id="PTHR43798">
    <property type="entry name" value="MONOACYLGLYCEROL LIPASE"/>
    <property type="match status" value="1"/>
</dbReference>
<accession>A0ABV7KRT3</accession>
<reference evidence="4" key="1">
    <citation type="journal article" date="2019" name="Int. J. Syst. Evol. Microbiol.">
        <title>The Global Catalogue of Microorganisms (GCM) 10K type strain sequencing project: providing services to taxonomists for standard genome sequencing and annotation.</title>
        <authorList>
            <consortium name="The Broad Institute Genomics Platform"/>
            <consortium name="The Broad Institute Genome Sequencing Center for Infectious Disease"/>
            <person name="Wu L."/>
            <person name="Ma J."/>
        </authorList>
    </citation>
    <scope>NUCLEOTIDE SEQUENCE [LARGE SCALE GENOMIC DNA]</scope>
    <source>
        <strain evidence="4">CCM 320</strain>
    </source>
</reference>
<name>A0ABV7KRT3_PLAOK</name>
<evidence type="ECO:0000259" key="2">
    <source>
        <dbReference type="Pfam" id="PF00561"/>
    </source>
</evidence>
<dbReference type="GO" id="GO:0016787">
    <property type="term" value="F:hydrolase activity"/>
    <property type="evidence" value="ECO:0007669"/>
    <property type="project" value="UniProtKB-KW"/>
</dbReference>
<dbReference type="Gene3D" id="3.40.50.1820">
    <property type="entry name" value="alpha/beta hydrolase"/>
    <property type="match status" value="1"/>
</dbReference>
<evidence type="ECO:0000313" key="3">
    <source>
        <dbReference type="EMBL" id="MFC3212240.1"/>
    </source>
</evidence>
<proteinExistence type="predicted"/>
<dbReference type="InterPro" id="IPR029058">
    <property type="entry name" value="AB_hydrolase_fold"/>
</dbReference>
<dbReference type="InterPro" id="IPR000073">
    <property type="entry name" value="AB_hydrolase_1"/>
</dbReference>